<dbReference type="Proteomes" id="UP000053611">
    <property type="component" value="Unassembled WGS sequence"/>
</dbReference>
<dbReference type="STRING" id="879819.A0A0J0XIH1"/>
<dbReference type="PANTHER" id="PTHR37325:SF1">
    <property type="entry name" value="OXIDOREDUCTASE 21 KDA SUBUNIT, PUTATIVE (AFU_ORTHOLOGUE AFUA_4G05910)-RELATED"/>
    <property type="match status" value="1"/>
</dbReference>
<dbReference type="EMBL" id="KQ087228">
    <property type="protein sequence ID" value="KLT40837.1"/>
    <property type="molecule type" value="Genomic_DNA"/>
</dbReference>
<accession>A0A0J0XIH1</accession>
<name>A0A0J0XIH1_9TREE</name>
<dbReference type="PANTHER" id="PTHR37325">
    <property type="entry name" value="OXIDOREDUCTASE 21 KDA SUBUNIT, PUTATIVE (AFU_ORTHOLOGUE AFUA_4G05910)-RELATED"/>
    <property type="match status" value="1"/>
</dbReference>
<dbReference type="OrthoDB" id="10261524at2759"/>
<dbReference type="PIRSF" id="PIRSF022976">
    <property type="entry name" value="NADH_Oxi_21kDa"/>
    <property type="match status" value="1"/>
</dbReference>
<keyword evidence="2" id="KW-1185">Reference proteome</keyword>
<dbReference type="RefSeq" id="XP_018277328.1">
    <property type="nucleotide sequence ID" value="XM_018420454.1"/>
</dbReference>
<gene>
    <name evidence="1" type="ORF">CC85DRAFT_248735</name>
</gene>
<evidence type="ECO:0000313" key="2">
    <source>
        <dbReference type="Proteomes" id="UP000053611"/>
    </source>
</evidence>
<organism evidence="1 2">
    <name type="scientific">Cutaneotrichosporon oleaginosum</name>
    <dbReference type="NCBI Taxonomy" id="879819"/>
    <lineage>
        <taxon>Eukaryota</taxon>
        <taxon>Fungi</taxon>
        <taxon>Dikarya</taxon>
        <taxon>Basidiomycota</taxon>
        <taxon>Agaricomycotina</taxon>
        <taxon>Tremellomycetes</taxon>
        <taxon>Trichosporonales</taxon>
        <taxon>Trichosporonaceae</taxon>
        <taxon>Cutaneotrichosporon</taxon>
    </lineage>
</organism>
<reference evidence="1 2" key="1">
    <citation type="submission" date="2015-03" db="EMBL/GenBank/DDBJ databases">
        <title>Genomics and transcriptomics of the oil-accumulating basidiomycete yeast T. oleaginosus allow insights into substrate utilization and the diverse evolutionary trajectories of mating systems in fungi.</title>
        <authorList>
            <consortium name="DOE Joint Genome Institute"/>
            <person name="Kourist R."/>
            <person name="Kracht O."/>
            <person name="Bracharz F."/>
            <person name="Lipzen A."/>
            <person name="Nolan M."/>
            <person name="Ohm R."/>
            <person name="Grigoriev I."/>
            <person name="Sun S."/>
            <person name="Heitman J."/>
            <person name="Bruck T."/>
            <person name="Nowrousian M."/>
        </authorList>
    </citation>
    <scope>NUCLEOTIDE SEQUENCE [LARGE SCALE GENOMIC DNA]</scope>
    <source>
        <strain evidence="1 2">IBC0246</strain>
    </source>
</reference>
<sequence length="184" mass="19543">MSAEPTLYHLASTGFWKKFRDVVAVNPLISSGLPLQDKHRYPPPASRPERYATPATAASDVAFNQYYNRDVRRAYPKTSVVTQAELSALLIAAPALKAVSEGAEGVDTASTAVVTAENAPALTAVIEQLPTGRSFVGGGIETAAREGLPPTPPGSRAGGSKWVPKRGLEIPVNPHTYFPIEGYT</sequence>
<evidence type="ECO:0000313" key="1">
    <source>
        <dbReference type="EMBL" id="KLT40837.1"/>
    </source>
</evidence>
<proteinExistence type="predicted"/>
<dbReference type="GeneID" id="28981057"/>
<dbReference type="CDD" id="cd22849">
    <property type="entry name" value="NuzM"/>
    <property type="match status" value="1"/>
</dbReference>
<dbReference type="InterPro" id="IPR016813">
    <property type="entry name" value="NADH_Ub_cplx-1_21kDa"/>
</dbReference>
<dbReference type="AlphaFoldDB" id="A0A0J0XIH1"/>
<protein>
    <submittedName>
        <fullName evidence="1">21 kDa subunit of NADH dehydrogenase</fullName>
    </submittedName>
</protein>